<keyword evidence="2" id="KW-1185">Reference proteome</keyword>
<reference evidence="1" key="1">
    <citation type="submission" date="2022-08" db="EMBL/GenBank/DDBJ databases">
        <authorList>
            <person name="Kallberg Y."/>
            <person name="Tangrot J."/>
            <person name="Rosling A."/>
        </authorList>
    </citation>
    <scope>NUCLEOTIDE SEQUENCE</scope>
    <source>
        <strain evidence="1">Wild A</strain>
    </source>
</reference>
<comment type="caution">
    <text evidence="1">The sequence shown here is derived from an EMBL/GenBank/DDBJ whole genome shotgun (WGS) entry which is preliminary data.</text>
</comment>
<protein>
    <submittedName>
        <fullName evidence="1">2503_t:CDS:1</fullName>
    </submittedName>
</protein>
<dbReference type="EMBL" id="CAMKVN010011982">
    <property type="protein sequence ID" value="CAI2195142.1"/>
    <property type="molecule type" value="Genomic_DNA"/>
</dbReference>
<proteinExistence type="predicted"/>
<feature type="non-terminal residue" evidence="1">
    <location>
        <position position="1"/>
    </location>
</feature>
<dbReference type="AlphaFoldDB" id="A0A9W4T6P9"/>
<sequence length="59" mass="6517">IAGSSRETQIKITKGFFAPASSNSKSKCLNKSLIKEADKQISSANKIIEIKYDDLEELE</sequence>
<evidence type="ECO:0000313" key="2">
    <source>
        <dbReference type="Proteomes" id="UP001153678"/>
    </source>
</evidence>
<evidence type="ECO:0000313" key="1">
    <source>
        <dbReference type="EMBL" id="CAI2195142.1"/>
    </source>
</evidence>
<accession>A0A9W4T6P9</accession>
<organism evidence="1 2">
    <name type="scientific">Funneliformis geosporum</name>
    <dbReference type="NCBI Taxonomy" id="1117311"/>
    <lineage>
        <taxon>Eukaryota</taxon>
        <taxon>Fungi</taxon>
        <taxon>Fungi incertae sedis</taxon>
        <taxon>Mucoromycota</taxon>
        <taxon>Glomeromycotina</taxon>
        <taxon>Glomeromycetes</taxon>
        <taxon>Glomerales</taxon>
        <taxon>Glomeraceae</taxon>
        <taxon>Funneliformis</taxon>
    </lineage>
</organism>
<gene>
    <name evidence="1" type="ORF">FWILDA_LOCUS16928</name>
</gene>
<dbReference type="Proteomes" id="UP001153678">
    <property type="component" value="Unassembled WGS sequence"/>
</dbReference>
<name>A0A9W4T6P9_9GLOM</name>